<evidence type="ECO:0000313" key="1">
    <source>
        <dbReference type="EMBL" id="CAD8089917.1"/>
    </source>
</evidence>
<organism evidence="1 2">
    <name type="scientific">Paramecium sonneborni</name>
    <dbReference type="NCBI Taxonomy" id="65129"/>
    <lineage>
        <taxon>Eukaryota</taxon>
        <taxon>Sar</taxon>
        <taxon>Alveolata</taxon>
        <taxon>Ciliophora</taxon>
        <taxon>Intramacronucleata</taxon>
        <taxon>Oligohymenophorea</taxon>
        <taxon>Peniculida</taxon>
        <taxon>Parameciidae</taxon>
        <taxon>Paramecium</taxon>
    </lineage>
</organism>
<sequence length="35" mass="4178">MKFEDSIKQFNQEIHSFNCQDKIIEINPITIIKVI</sequence>
<protein>
    <submittedName>
        <fullName evidence="1">Uncharacterized protein</fullName>
    </submittedName>
</protein>
<gene>
    <name evidence="1" type="ORF">PSON_ATCC_30995.1.T0550055</name>
</gene>
<accession>A0A8S1NA99</accession>
<dbReference type="AlphaFoldDB" id="A0A8S1NA99"/>
<comment type="caution">
    <text evidence="1">The sequence shown here is derived from an EMBL/GenBank/DDBJ whole genome shotgun (WGS) entry which is preliminary data.</text>
</comment>
<reference evidence="1" key="1">
    <citation type="submission" date="2021-01" db="EMBL/GenBank/DDBJ databases">
        <authorList>
            <consortium name="Genoscope - CEA"/>
            <person name="William W."/>
        </authorList>
    </citation>
    <scope>NUCLEOTIDE SEQUENCE</scope>
</reference>
<proteinExistence type="predicted"/>
<name>A0A8S1NA99_9CILI</name>
<dbReference type="Proteomes" id="UP000692954">
    <property type="component" value="Unassembled WGS sequence"/>
</dbReference>
<keyword evidence="2" id="KW-1185">Reference proteome</keyword>
<evidence type="ECO:0000313" key="2">
    <source>
        <dbReference type="Proteomes" id="UP000692954"/>
    </source>
</evidence>
<dbReference type="EMBL" id="CAJJDN010000055">
    <property type="protein sequence ID" value="CAD8089917.1"/>
    <property type="molecule type" value="Genomic_DNA"/>
</dbReference>